<dbReference type="AlphaFoldDB" id="A0A2K1WYK3"/>
<sequence>MLWRNDGEEMLKYRLKGRTLCGAYAAIPCCSNMKPSLTITWMKSLCTTKPHNVKCRQCSEPLQLGYGIRDFAMSGTLEKNTRLFVIIWGTRYKFSASG</sequence>
<accession>A0A2K1WYK3</accession>
<keyword evidence="2" id="KW-1185">Reference proteome</keyword>
<organism evidence="1 2">
    <name type="scientific">Populus trichocarpa</name>
    <name type="common">Western balsam poplar</name>
    <name type="synonym">Populus balsamifera subsp. trichocarpa</name>
    <dbReference type="NCBI Taxonomy" id="3694"/>
    <lineage>
        <taxon>Eukaryota</taxon>
        <taxon>Viridiplantae</taxon>
        <taxon>Streptophyta</taxon>
        <taxon>Embryophyta</taxon>
        <taxon>Tracheophyta</taxon>
        <taxon>Spermatophyta</taxon>
        <taxon>Magnoliopsida</taxon>
        <taxon>eudicotyledons</taxon>
        <taxon>Gunneridae</taxon>
        <taxon>Pentapetalae</taxon>
        <taxon>rosids</taxon>
        <taxon>fabids</taxon>
        <taxon>Malpighiales</taxon>
        <taxon>Salicaceae</taxon>
        <taxon>Saliceae</taxon>
        <taxon>Populus</taxon>
    </lineage>
</organism>
<gene>
    <name evidence="1" type="ORF">POPTR_018G097200</name>
</gene>
<dbReference type="InParanoid" id="A0A2K1WYK3"/>
<dbReference type="EMBL" id="CM009307">
    <property type="protein sequence ID" value="PNS93611.1"/>
    <property type="molecule type" value="Genomic_DNA"/>
</dbReference>
<name>A0A2K1WYK3_POPTR</name>
<evidence type="ECO:0000313" key="2">
    <source>
        <dbReference type="Proteomes" id="UP000006729"/>
    </source>
</evidence>
<proteinExistence type="predicted"/>
<protein>
    <submittedName>
        <fullName evidence="1">Uncharacterized protein</fullName>
    </submittedName>
</protein>
<evidence type="ECO:0000313" key="1">
    <source>
        <dbReference type="EMBL" id="PNS93611.1"/>
    </source>
</evidence>
<dbReference type="Proteomes" id="UP000006729">
    <property type="component" value="Chromosome 18"/>
</dbReference>
<reference evidence="1 2" key="1">
    <citation type="journal article" date="2006" name="Science">
        <title>The genome of black cottonwood, Populus trichocarpa (Torr. &amp; Gray).</title>
        <authorList>
            <person name="Tuskan G.A."/>
            <person name="Difazio S."/>
            <person name="Jansson S."/>
            <person name="Bohlmann J."/>
            <person name="Grigoriev I."/>
            <person name="Hellsten U."/>
            <person name="Putnam N."/>
            <person name="Ralph S."/>
            <person name="Rombauts S."/>
            <person name="Salamov A."/>
            <person name="Schein J."/>
            <person name="Sterck L."/>
            <person name="Aerts A."/>
            <person name="Bhalerao R.R."/>
            <person name="Bhalerao R.P."/>
            <person name="Blaudez D."/>
            <person name="Boerjan W."/>
            <person name="Brun A."/>
            <person name="Brunner A."/>
            <person name="Busov V."/>
            <person name="Campbell M."/>
            <person name="Carlson J."/>
            <person name="Chalot M."/>
            <person name="Chapman J."/>
            <person name="Chen G.L."/>
            <person name="Cooper D."/>
            <person name="Coutinho P.M."/>
            <person name="Couturier J."/>
            <person name="Covert S."/>
            <person name="Cronk Q."/>
            <person name="Cunningham R."/>
            <person name="Davis J."/>
            <person name="Degroeve S."/>
            <person name="Dejardin A."/>
            <person name="Depamphilis C."/>
            <person name="Detter J."/>
            <person name="Dirks B."/>
            <person name="Dubchak I."/>
            <person name="Duplessis S."/>
            <person name="Ehlting J."/>
            <person name="Ellis B."/>
            <person name="Gendler K."/>
            <person name="Goodstein D."/>
            <person name="Gribskov M."/>
            <person name="Grimwood J."/>
            <person name="Groover A."/>
            <person name="Gunter L."/>
            <person name="Hamberger B."/>
            <person name="Heinze B."/>
            <person name="Helariutta Y."/>
            <person name="Henrissat B."/>
            <person name="Holligan D."/>
            <person name="Holt R."/>
            <person name="Huang W."/>
            <person name="Islam-Faridi N."/>
            <person name="Jones S."/>
            <person name="Jones-Rhoades M."/>
            <person name="Jorgensen R."/>
            <person name="Joshi C."/>
            <person name="Kangasjarvi J."/>
            <person name="Karlsson J."/>
            <person name="Kelleher C."/>
            <person name="Kirkpatrick R."/>
            <person name="Kirst M."/>
            <person name="Kohler A."/>
            <person name="Kalluri U."/>
            <person name="Larimer F."/>
            <person name="Leebens-Mack J."/>
            <person name="Leple J.C."/>
            <person name="Locascio P."/>
            <person name="Lou Y."/>
            <person name="Lucas S."/>
            <person name="Martin F."/>
            <person name="Montanini B."/>
            <person name="Napoli C."/>
            <person name="Nelson D.R."/>
            <person name="Nelson C."/>
            <person name="Nieminen K."/>
            <person name="Nilsson O."/>
            <person name="Pereda V."/>
            <person name="Peter G."/>
            <person name="Philippe R."/>
            <person name="Pilate G."/>
            <person name="Poliakov A."/>
            <person name="Razumovskaya J."/>
            <person name="Richardson P."/>
            <person name="Rinaldi C."/>
            <person name="Ritland K."/>
            <person name="Rouze P."/>
            <person name="Ryaboy D."/>
            <person name="Schmutz J."/>
            <person name="Schrader J."/>
            <person name="Segerman B."/>
            <person name="Shin H."/>
            <person name="Siddiqui A."/>
            <person name="Sterky F."/>
            <person name="Terry A."/>
            <person name="Tsai C.J."/>
            <person name="Uberbacher E."/>
            <person name="Unneberg P."/>
            <person name="Vahala J."/>
            <person name="Wall K."/>
            <person name="Wessler S."/>
            <person name="Yang G."/>
            <person name="Yin T."/>
            <person name="Douglas C."/>
            <person name="Marra M."/>
            <person name="Sandberg G."/>
            <person name="Van de Peer Y."/>
            <person name="Rokhsar D."/>
        </authorList>
    </citation>
    <scope>NUCLEOTIDE SEQUENCE [LARGE SCALE GENOMIC DNA]</scope>
    <source>
        <strain evidence="2">cv. Nisqually</strain>
    </source>
</reference>